<accession>A0A1H7FJ41</accession>
<sequence>MNNPLDLNAVITSTRSILAQLLALDLDEVEADHRIVDDLSADSLDIVDLSFQLGRKYGCTLPKTSVLEHASELNGDLDGLVENKGLTASGVALLRNSLSAYSAEQLRVGMKPTEVFAQTTVRNWAQQCHNLFNYLPDTCPQCGSHHAAVNEREQVVCGDCSGRLTPLDGDDVSRQLVAGFMATQAGEPA</sequence>
<proteinExistence type="predicted"/>
<name>A0A1H7FJ41_9GAMM</name>
<feature type="domain" description="Carrier" evidence="1">
    <location>
        <begin position="5"/>
        <end position="84"/>
    </location>
</feature>
<dbReference type="Pfam" id="PF00550">
    <property type="entry name" value="PP-binding"/>
    <property type="match status" value="1"/>
</dbReference>
<dbReference type="InterPro" id="IPR036736">
    <property type="entry name" value="ACP-like_sf"/>
</dbReference>
<dbReference type="AlphaFoldDB" id="A0A1H7FJ41"/>
<evidence type="ECO:0000313" key="2">
    <source>
        <dbReference type="EMBL" id="SEK24462.1"/>
    </source>
</evidence>
<dbReference type="PROSITE" id="PS50075">
    <property type="entry name" value="CARRIER"/>
    <property type="match status" value="1"/>
</dbReference>
<keyword evidence="3" id="KW-1185">Reference proteome</keyword>
<dbReference type="SUPFAM" id="SSF47336">
    <property type="entry name" value="ACP-like"/>
    <property type="match status" value="1"/>
</dbReference>
<dbReference type="Proteomes" id="UP000185766">
    <property type="component" value="Unassembled WGS sequence"/>
</dbReference>
<dbReference type="EMBL" id="FOAS01000001">
    <property type="protein sequence ID" value="SEK24462.1"/>
    <property type="molecule type" value="Genomic_DNA"/>
</dbReference>
<evidence type="ECO:0000259" key="1">
    <source>
        <dbReference type="PROSITE" id="PS50075"/>
    </source>
</evidence>
<reference evidence="2 3" key="1">
    <citation type="submission" date="2016-10" db="EMBL/GenBank/DDBJ databases">
        <authorList>
            <person name="de Groot N.N."/>
        </authorList>
    </citation>
    <scope>NUCLEOTIDE SEQUENCE [LARGE SCALE GENOMIC DNA]</scope>
    <source>
        <strain evidence="2 3">JCM 19513</strain>
    </source>
</reference>
<dbReference type="InterPro" id="IPR009081">
    <property type="entry name" value="PP-bd_ACP"/>
</dbReference>
<gene>
    <name evidence="2" type="ORF">SAMN05216214_101202</name>
</gene>
<dbReference type="Gene3D" id="1.10.1200.10">
    <property type="entry name" value="ACP-like"/>
    <property type="match status" value="1"/>
</dbReference>
<evidence type="ECO:0000313" key="3">
    <source>
        <dbReference type="Proteomes" id="UP000185766"/>
    </source>
</evidence>
<protein>
    <submittedName>
        <fullName evidence="2">Acyl carrier protein</fullName>
    </submittedName>
</protein>
<dbReference type="RefSeq" id="WP_074864211.1">
    <property type="nucleotide sequence ID" value="NZ_FOAS01000001.1"/>
</dbReference>
<organism evidence="2 3">
    <name type="scientific">Atopomonas hussainii</name>
    <dbReference type="NCBI Taxonomy" id="1429083"/>
    <lineage>
        <taxon>Bacteria</taxon>
        <taxon>Pseudomonadati</taxon>
        <taxon>Pseudomonadota</taxon>
        <taxon>Gammaproteobacteria</taxon>
        <taxon>Pseudomonadales</taxon>
        <taxon>Pseudomonadaceae</taxon>
        <taxon>Atopomonas</taxon>
    </lineage>
</organism>